<feature type="repeat" description="ANK" evidence="10">
    <location>
        <begin position="593"/>
        <end position="616"/>
    </location>
</feature>
<feature type="transmembrane region" description="Helical" evidence="12">
    <location>
        <begin position="1578"/>
        <end position="1597"/>
    </location>
</feature>
<feature type="repeat" description="ANK" evidence="10">
    <location>
        <begin position="753"/>
        <end position="785"/>
    </location>
</feature>
<evidence type="ECO:0000256" key="5">
    <source>
        <dbReference type="ARBA" id="ARBA00022989"/>
    </source>
</evidence>
<keyword evidence="6 10" id="KW-0040">ANK repeat</keyword>
<keyword evidence="8 12" id="KW-0472">Membrane</keyword>
<protein>
    <recommendedName>
        <fullName evidence="13">Ion transport domain-containing protein</fullName>
    </recommendedName>
</protein>
<evidence type="ECO:0000256" key="9">
    <source>
        <dbReference type="ARBA" id="ARBA00023303"/>
    </source>
</evidence>
<feature type="repeat" description="ANK" evidence="10">
    <location>
        <begin position="1070"/>
        <end position="1093"/>
    </location>
</feature>
<dbReference type="Gene3D" id="1.25.40.20">
    <property type="entry name" value="Ankyrin repeat-containing domain"/>
    <property type="match status" value="8"/>
</dbReference>
<feature type="repeat" description="ANK" evidence="10">
    <location>
        <begin position="392"/>
        <end position="425"/>
    </location>
</feature>
<feature type="repeat" description="ANK" evidence="10">
    <location>
        <begin position="925"/>
        <end position="953"/>
    </location>
</feature>
<keyword evidence="5 12" id="KW-1133">Transmembrane helix</keyword>
<keyword evidence="9" id="KW-0407">Ion channel</keyword>
<evidence type="ECO:0000256" key="12">
    <source>
        <dbReference type="SAM" id="Phobius"/>
    </source>
</evidence>
<evidence type="ECO:0000313" key="14">
    <source>
        <dbReference type="EMBL" id="CAH3015961.1"/>
    </source>
</evidence>
<feature type="repeat" description="ANK" evidence="10">
    <location>
        <begin position="459"/>
        <end position="491"/>
    </location>
</feature>
<feature type="transmembrane region" description="Helical" evidence="12">
    <location>
        <begin position="1462"/>
        <end position="1480"/>
    </location>
</feature>
<evidence type="ECO:0000259" key="13">
    <source>
        <dbReference type="Pfam" id="PF00520"/>
    </source>
</evidence>
<dbReference type="Pfam" id="PF12796">
    <property type="entry name" value="Ank_2"/>
    <property type="match status" value="10"/>
</dbReference>
<keyword evidence="3 12" id="KW-0812">Transmembrane</keyword>
<feature type="repeat" description="ANK" evidence="10">
    <location>
        <begin position="1035"/>
        <end position="1058"/>
    </location>
</feature>
<reference evidence="14 15" key="1">
    <citation type="submission" date="2022-05" db="EMBL/GenBank/DDBJ databases">
        <authorList>
            <consortium name="Genoscope - CEA"/>
            <person name="William W."/>
        </authorList>
    </citation>
    <scope>NUCLEOTIDE SEQUENCE [LARGE SCALE GENOMIC DNA]</scope>
</reference>
<evidence type="ECO:0000313" key="15">
    <source>
        <dbReference type="Proteomes" id="UP001159427"/>
    </source>
</evidence>
<feature type="repeat" description="ANK" evidence="10">
    <location>
        <begin position="426"/>
        <end position="458"/>
    </location>
</feature>
<evidence type="ECO:0000256" key="2">
    <source>
        <dbReference type="ARBA" id="ARBA00022448"/>
    </source>
</evidence>
<feature type="transmembrane region" description="Helical" evidence="12">
    <location>
        <begin position="1331"/>
        <end position="1352"/>
    </location>
</feature>
<dbReference type="PROSITE" id="PS50297">
    <property type="entry name" value="ANK_REP_REGION"/>
    <property type="match status" value="21"/>
</dbReference>
<sequence>MRRQKERTNKRGSIVSRAKMFQAINDEDVNALQEILKEQSSQLHNERTEEGDFALHVAARVRNTEIIKHLMESGAKVDLQNKECQTALHIAVYNEDEDTVNCLLDHGAKYDIPDKDGVTVEQLASTMGKTEIIEKLQNITLARPVIVAPENVAESLLQAVRSEDVKTVSDLFDFGLLNEDVHEECRTENGDTSLHIAARLKNIEICRTLITSGAKADEKNVDGNTALHLAAELGDISLARFLNSVRAKANMINNDGDTPLHVACRKKHVNIVELLLGKFNANINITNKKGNTPLFVAVRSNCTQAIKALLNSSQADQDVRSGKSANGDTLLHIAAYNKDTELAKLLVQWGTPPDEQNNVGRTPLHVAAHKGDEEMVKYLQTVRANPNTLDNEEMTPIHVAAMAGHHSIVLFFLEKFKADPSARNRDGSTLLHLACQAGQMDTSNVLIKKGVLTQMPNKTGSLCIHEAARKGHVGLVKMLLEKGVPVNIKNKKRYTPLHLAALSKKHLVVQLLIGYGADITVVGGVANETPLHMASKVKGSEKVVDVLIKSGADPDAAKQNGERALHLAARCGNFEVVKLLLREDTEVARRTRTGETPIHLACQNGHYEIVKALVEKVFQVKSKALARLIVNIPNAAGETALHFVAGIAPSTKSTDEEVVNVVQILLEHGANLALTTYQKKETPLHWCARSGNYQIMEEFFTSGYVPEHVKLSTINKASERGASPLMLASECSMLEVVRVLLRFHARVDVFDEVGGTALHYAASKGHVEVARALLNNRAYVNGRTKIGLTPLHIAADKGHADFVRVLVTKYNAIVDLATVDKKTPLHLASESGRTDVCRVLLDLRADASVGDSKDMIPVHYAAAKDHDEVVELFFKVQPSTMTQINAEGLNVLQIAASKGSIKVVRKLVELDFAKCSADKGVFCKPLLLAARGGHKEMVEFLLVNGASPTEEDSEGMSVLHLAAKFGQLKVIDMLWGKTPIEQVSVKNGMTAIHVAALFGQTDSVQEFLSRAPKSATFVSEKPANGEEQEEEEEDYGFTPLHLSSQNGDNTLVRVLTNHPGVRIDAVTLKMGRTALHVAAIEGHIEVASTLISKATLLLHQVDKDGRTPLHLASANGHKDLLTIMIGQGAEIDAKDNMGNTALHIAAAAGYQAVVKLLMEYGASPLIENESEDVAICNAAKERHIEVLDFLLTQKLNHERLLSNRKFLVDLVTCSRTCNQKPLMNFILSAPAPVHMSSFLSRHYRIEISKNKELATDLDIASSFCESMAKDLISISCVENSGAVLNSIDERNVAFLDFLIECELKQCVSHPLVQQYVSQIWFGELKWEDWKLMLLFLVALLFPPFWVYLSLPFKNRHRQIPVIRFICRLISHLYLILLLCLTAVVPWKYSGTMLAPHWYDYFLYIWIIGMLLSEITSEKERSGPGWFPIIVILLVLVAELLRIVAVGFDKNPRLGIAFARNQFLGAALMLSVLQLLEFLSIHRLFGPWGVIIGHLIVDVARFLLIFVIFFSSFLLQLLAVLKPLDDLDENDDSYKTVSTSPSFFKVGELLFFGLFGLATQSSFSTNRPSHIRVMTEFVFGMYNVLIIIVLINLLIAMMSDTYQRLQEQSDVEWKFGRAKLIRNMERETSNPIPINLFSKLIHIFKILYKTRCRCRNVEIASEESNLNGSTIPMQRRRKSNNLTVEDGVLGDASTKEWDLIYSVVDWLTIAEKYLDSKGEIEPRKRGRGQNRRERRRTLMPTPIAQRQGKDNRGFQYSDVADATIVKMNVVNSLRV</sequence>
<feature type="repeat" description="ANK" evidence="10">
    <location>
        <begin position="560"/>
        <end position="592"/>
    </location>
</feature>
<dbReference type="Pfam" id="PF00520">
    <property type="entry name" value="Ion_trans"/>
    <property type="match status" value="1"/>
</dbReference>
<feature type="repeat" description="ANK" evidence="10">
    <location>
        <begin position="526"/>
        <end position="559"/>
    </location>
</feature>
<dbReference type="InterPro" id="IPR002153">
    <property type="entry name" value="TRPC_channel"/>
</dbReference>
<evidence type="ECO:0000256" key="7">
    <source>
        <dbReference type="ARBA" id="ARBA00023065"/>
    </source>
</evidence>
<dbReference type="Pfam" id="PF13637">
    <property type="entry name" value="Ank_4"/>
    <property type="match status" value="1"/>
</dbReference>
<evidence type="ECO:0000256" key="1">
    <source>
        <dbReference type="ARBA" id="ARBA00004141"/>
    </source>
</evidence>
<dbReference type="PROSITE" id="PS50088">
    <property type="entry name" value="ANK_REPEAT"/>
    <property type="match status" value="23"/>
</dbReference>
<feature type="domain" description="Ion transport" evidence="13">
    <location>
        <begin position="1425"/>
        <end position="1608"/>
    </location>
</feature>
<gene>
    <name evidence="14" type="ORF">PEVE_00023992</name>
</gene>
<evidence type="ECO:0000256" key="4">
    <source>
        <dbReference type="ARBA" id="ARBA00022737"/>
    </source>
</evidence>
<keyword evidence="4" id="KW-0677">Repeat</keyword>
<comment type="subcellular location">
    <subcellularLocation>
        <location evidence="1">Membrane</location>
        <topology evidence="1">Multi-pass membrane protein</topology>
    </subcellularLocation>
</comment>
<dbReference type="InterPro" id="IPR002110">
    <property type="entry name" value="Ankyrin_rpt"/>
</dbReference>
<dbReference type="PANTHER" id="PTHR24123:SF33">
    <property type="entry name" value="PROTEIN HOS4"/>
    <property type="match status" value="1"/>
</dbReference>
<dbReference type="InterPro" id="IPR036770">
    <property type="entry name" value="Ankyrin_rpt-contain_sf"/>
</dbReference>
<feature type="repeat" description="ANK" evidence="10">
    <location>
        <begin position="786"/>
        <end position="807"/>
    </location>
</feature>
<feature type="repeat" description="ANK" evidence="10">
    <location>
        <begin position="222"/>
        <end position="254"/>
    </location>
</feature>
<dbReference type="PRINTS" id="PR01415">
    <property type="entry name" value="ANKYRIN"/>
</dbReference>
<dbReference type="SUPFAM" id="SSF48403">
    <property type="entry name" value="Ankyrin repeat"/>
    <property type="match status" value="4"/>
</dbReference>
<keyword evidence="7" id="KW-0406">Ion transport</keyword>
<dbReference type="Proteomes" id="UP001159427">
    <property type="component" value="Unassembled WGS sequence"/>
</dbReference>
<feature type="transmembrane region" description="Helical" evidence="12">
    <location>
        <begin position="1501"/>
        <end position="1520"/>
    </location>
</feature>
<feature type="transmembrane region" description="Helical" evidence="12">
    <location>
        <begin position="1426"/>
        <end position="1447"/>
    </location>
</feature>
<dbReference type="EMBL" id="CALNXI010000032">
    <property type="protein sequence ID" value="CAH3015961.1"/>
    <property type="molecule type" value="Genomic_DNA"/>
</dbReference>
<evidence type="ECO:0000256" key="6">
    <source>
        <dbReference type="ARBA" id="ARBA00023043"/>
    </source>
</evidence>
<name>A0ABN8LID8_9CNID</name>
<feature type="repeat" description="ANK" evidence="10">
    <location>
        <begin position="189"/>
        <end position="221"/>
    </location>
</feature>
<feature type="repeat" description="ANK" evidence="10">
    <location>
        <begin position="326"/>
        <end position="358"/>
    </location>
</feature>
<proteinExistence type="predicted"/>
<dbReference type="Pfam" id="PF00023">
    <property type="entry name" value="Ank"/>
    <property type="match status" value="1"/>
</dbReference>
<dbReference type="PANTHER" id="PTHR24123">
    <property type="entry name" value="ANKYRIN REPEAT-CONTAINING"/>
    <property type="match status" value="1"/>
</dbReference>
<feature type="transmembrane region" description="Helical" evidence="12">
    <location>
        <begin position="1364"/>
        <end position="1385"/>
    </location>
</feature>
<dbReference type="PRINTS" id="PR01097">
    <property type="entry name" value="TRNSRECEPTRP"/>
</dbReference>
<feature type="repeat" description="ANK" evidence="10">
    <location>
        <begin position="720"/>
        <end position="752"/>
    </location>
</feature>
<evidence type="ECO:0000256" key="8">
    <source>
        <dbReference type="ARBA" id="ARBA00023136"/>
    </source>
</evidence>
<feature type="repeat" description="ANK" evidence="10">
    <location>
        <begin position="1137"/>
        <end position="1169"/>
    </location>
</feature>
<feature type="repeat" description="ANK" evidence="10">
    <location>
        <begin position="83"/>
        <end position="115"/>
    </location>
</feature>
<comment type="caution">
    <text evidence="14">The sequence shown here is derived from an EMBL/GenBank/DDBJ whole genome shotgun (WGS) entry which is preliminary data.</text>
</comment>
<organism evidence="14 15">
    <name type="scientific">Porites evermanni</name>
    <dbReference type="NCBI Taxonomy" id="104178"/>
    <lineage>
        <taxon>Eukaryota</taxon>
        <taxon>Metazoa</taxon>
        <taxon>Cnidaria</taxon>
        <taxon>Anthozoa</taxon>
        <taxon>Hexacorallia</taxon>
        <taxon>Scleractinia</taxon>
        <taxon>Fungiina</taxon>
        <taxon>Poritidae</taxon>
        <taxon>Porites</taxon>
    </lineage>
</organism>
<accession>A0ABN8LID8</accession>
<feature type="region of interest" description="Disordered" evidence="11">
    <location>
        <begin position="1719"/>
        <end position="1750"/>
    </location>
</feature>
<evidence type="ECO:0000256" key="11">
    <source>
        <dbReference type="SAM" id="MobiDB-lite"/>
    </source>
</evidence>
<evidence type="ECO:0000256" key="10">
    <source>
        <dbReference type="PROSITE-ProRule" id="PRU00023"/>
    </source>
</evidence>
<keyword evidence="15" id="KW-1185">Reference proteome</keyword>
<feature type="repeat" description="ANK" evidence="10">
    <location>
        <begin position="255"/>
        <end position="288"/>
    </location>
</feature>
<feature type="repeat" description="ANK" evidence="10">
    <location>
        <begin position="1104"/>
        <end position="1136"/>
    </location>
</feature>
<feature type="transmembrane region" description="Helical" evidence="12">
    <location>
        <begin position="1540"/>
        <end position="1557"/>
    </location>
</feature>
<feature type="transmembrane region" description="Helical" evidence="12">
    <location>
        <begin position="1397"/>
        <end position="1414"/>
    </location>
</feature>
<feature type="repeat" description="ANK" evidence="10">
    <location>
        <begin position="820"/>
        <end position="852"/>
    </location>
</feature>
<dbReference type="InterPro" id="IPR005821">
    <property type="entry name" value="Ion_trans_dom"/>
</dbReference>
<feature type="repeat" description="ANK" evidence="10">
    <location>
        <begin position="50"/>
        <end position="82"/>
    </location>
</feature>
<keyword evidence="2" id="KW-0813">Transport</keyword>
<feature type="repeat" description="ANK" evidence="10">
    <location>
        <begin position="359"/>
        <end position="391"/>
    </location>
</feature>
<dbReference type="SMART" id="SM00248">
    <property type="entry name" value="ANK"/>
    <property type="match status" value="31"/>
</dbReference>
<feature type="compositionally biased region" description="Basic residues" evidence="11">
    <location>
        <begin position="1723"/>
        <end position="1736"/>
    </location>
</feature>
<feature type="repeat" description="ANK" evidence="10">
    <location>
        <begin position="492"/>
        <end position="524"/>
    </location>
</feature>
<evidence type="ECO:0000256" key="3">
    <source>
        <dbReference type="ARBA" id="ARBA00022692"/>
    </source>
</evidence>
<dbReference type="InterPro" id="IPR051165">
    <property type="entry name" value="Multifunctional_ANK_Repeat"/>
</dbReference>